<dbReference type="InterPro" id="IPR027417">
    <property type="entry name" value="P-loop_NTPase"/>
</dbReference>
<dbReference type="NCBIfam" id="TIGR01727">
    <property type="entry name" value="oligo_HPY"/>
    <property type="match status" value="1"/>
</dbReference>
<evidence type="ECO:0000256" key="3">
    <source>
        <dbReference type="ARBA" id="ARBA00022741"/>
    </source>
</evidence>
<protein>
    <submittedName>
        <fullName evidence="6">ABC transporter ATP-binding protein</fullName>
    </submittedName>
</protein>
<dbReference type="Gene3D" id="3.40.50.300">
    <property type="entry name" value="P-loop containing nucleotide triphosphate hydrolases"/>
    <property type="match status" value="2"/>
</dbReference>
<keyword evidence="3" id="KW-0547">Nucleotide-binding</keyword>
<dbReference type="PROSITE" id="PS00211">
    <property type="entry name" value="ABC_TRANSPORTER_1"/>
    <property type="match status" value="2"/>
</dbReference>
<evidence type="ECO:0000256" key="2">
    <source>
        <dbReference type="ARBA" id="ARBA00022448"/>
    </source>
</evidence>
<sequence>MQPVLEVQNLSVEYPDGFALRPVSFSIAAGETLAVIGESGSGKTTLVRAVADLFSCRWARVSGKVLLEGENLVSVGEKRLRQLRMRRFSVVFQNAASMLNPALTLRAQLYEVLKKQLPRGEWPQRAERLLERVGLSAGDLDRFPRSLSGGMAQRFLIACAVALSPALVILDEPTSALDPGAGAGLTALLRELQQETGCAFLLITHDLAFARALSNRIVVLYRGQVEETGETRALLDAPRHPYTRGLIGASAELMPLRDLWGIRPAVEEAGRGCPFFGRCTQSAGPCREEPPALLPAPGDPGRLVRCHRGGIVTRLEGRGIGKQFGGQTVLHDVSLRVQSGETVALIGASGSGKTTLASILAGFLPPDAGKILFEGEPADFASLHRTEGGLQMVFQDSESALNPAFSAGQAVCEPGNLARLPDCEARAHAALREVGLPDGDDFWNRRVSHLSGGQMQRLCLARALTMTPRLLVADEPTSMLDPSSRANLLRLLKGLQNARGFSMLMVTHDLAAAAKVAERVFRLEAGGLVELRREELLALGLS</sequence>
<feature type="domain" description="ABC transporter" evidence="5">
    <location>
        <begin position="5"/>
        <end position="247"/>
    </location>
</feature>
<evidence type="ECO:0000256" key="1">
    <source>
        <dbReference type="ARBA" id="ARBA00005417"/>
    </source>
</evidence>
<reference evidence="6 7" key="1">
    <citation type="submission" date="2020-08" db="EMBL/GenBank/DDBJ databases">
        <title>Genome public.</title>
        <authorList>
            <person name="Liu C."/>
            <person name="Sun Q."/>
        </authorList>
    </citation>
    <scope>NUCLEOTIDE SEQUENCE [LARGE SCALE GENOMIC DNA]</scope>
    <source>
        <strain evidence="6 7">BX1</strain>
    </source>
</reference>
<dbReference type="RefSeq" id="WP_262399642.1">
    <property type="nucleotide sequence ID" value="NZ_JACRTB010000008.1"/>
</dbReference>
<comment type="similarity">
    <text evidence="1">Belongs to the ABC transporter superfamily.</text>
</comment>
<accession>A0ABR7NI61</accession>
<organism evidence="6 7">
    <name type="scientific">Yanshouia hominis</name>
    <dbReference type="NCBI Taxonomy" id="2763673"/>
    <lineage>
        <taxon>Bacteria</taxon>
        <taxon>Bacillati</taxon>
        <taxon>Bacillota</taxon>
        <taxon>Clostridia</taxon>
        <taxon>Eubacteriales</taxon>
        <taxon>Oscillospiraceae</taxon>
        <taxon>Yanshouia</taxon>
    </lineage>
</organism>
<feature type="domain" description="ABC transporter" evidence="5">
    <location>
        <begin position="315"/>
        <end position="542"/>
    </location>
</feature>
<gene>
    <name evidence="6" type="ORF">H8717_06675</name>
</gene>
<keyword evidence="2" id="KW-0813">Transport</keyword>
<dbReference type="PANTHER" id="PTHR43776">
    <property type="entry name" value="TRANSPORT ATP-BINDING PROTEIN"/>
    <property type="match status" value="1"/>
</dbReference>
<comment type="caution">
    <text evidence="6">The sequence shown here is derived from an EMBL/GenBank/DDBJ whole genome shotgun (WGS) entry which is preliminary data.</text>
</comment>
<dbReference type="PROSITE" id="PS50893">
    <property type="entry name" value="ABC_TRANSPORTER_2"/>
    <property type="match status" value="2"/>
</dbReference>
<dbReference type="GO" id="GO:0005524">
    <property type="term" value="F:ATP binding"/>
    <property type="evidence" value="ECO:0007669"/>
    <property type="project" value="UniProtKB-KW"/>
</dbReference>
<dbReference type="InterPro" id="IPR050319">
    <property type="entry name" value="ABC_transp_ATP-bind"/>
</dbReference>
<evidence type="ECO:0000313" key="6">
    <source>
        <dbReference type="EMBL" id="MBC8576091.1"/>
    </source>
</evidence>
<dbReference type="InterPro" id="IPR017871">
    <property type="entry name" value="ABC_transporter-like_CS"/>
</dbReference>
<dbReference type="Proteomes" id="UP000658131">
    <property type="component" value="Unassembled WGS sequence"/>
</dbReference>
<dbReference type="Pfam" id="PF00005">
    <property type="entry name" value="ABC_tran"/>
    <property type="match status" value="2"/>
</dbReference>
<dbReference type="SMART" id="SM00382">
    <property type="entry name" value="AAA"/>
    <property type="match status" value="2"/>
</dbReference>
<dbReference type="Pfam" id="PF08352">
    <property type="entry name" value="oligo_HPY"/>
    <property type="match status" value="1"/>
</dbReference>
<dbReference type="InterPro" id="IPR003439">
    <property type="entry name" value="ABC_transporter-like_ATP-bd"/>
</dbReference>
<dbReference type="EMBL" id="JACRTB010000008">
    <property type="protein sequence ID" value="MBC8576091.1"/>
    <property type="molecule type" value="Genomic_DNA"/>
</dbReference>
<dbReference type="CDD" id="cd03257">
    <property type="entry name" value="ABC_NikE_OppD_transporters"/>
    <property type="match status" value="2"/>
</dbReference>
<keyword evidence="4 6" id="KW-0067">ATP-binding</keyword>
<dbReference type="PANTHER" id="PTHR43776:SF7">
    <property type="entry name" value="D,D-DIPEPTIDE TRANSPORT ATP-BINDING PROTEIN DDPF-RELATED"/>
    <property type="match status" value="1"/>
</dbReference>
<evidence type="ECO:0000313" key="7">
    <source>
        <dbReference type="Proteomes" id="UP000658131"/>
    </source>
</evidence>
<evidence type="ECO:0000259" key="5">
    <source>
        <dbReference type="PROSITE" id="PS50893"/>
    </source>
</evidence>
<name>A0ABR7NI61_9FIRM</name>
<keyword evidence="7" id="KW-1185">Reference proteome</keyword>
<proteinExistence type="inferred from homology"/>
<evidence type="ECO:0000256" key="4">
    <source>
        <dbReference type="ARBA" id="ARBA00022840"/>
    </source>
</evidence>
<dbReference type="SUPFAM" id="SSF52540">
    <property type="entry name" value="P-loop containing nucleoside triphosphate hydrolases"/>
    <property type="match status" value="2"/>
</dbReference>
<dbReference type="InterPro" id="IPR003593">
    <property type="entry name" value="AAA+_ATPase"/>
</dbReference>
<dbReference type="InterPro" id="IPR013563">
    <property type="entry name" value="Oligopep_ABC_C"/>
</dbReference>